<proteinExistence type="predicted"/>
<feature type="region of interest" description="Disordered" evidence="1">
    <location>
        <begin position="361"/>
        <end position="384"/>
    </location>
</feature>
<sequence length="838" mass="90910">MIPFKKLLAYMANVLFFLPWIIMATPCSVTTYMVLLVMDTPRGPMFRQIGGTRKRANAIFAATIGRARKCRRPVPAQWRYAIRLTCTSTAKDPIAAPLLLRSVVLKALHEHVTAAVVRCMAHFARGAITAATALAAMRVIMPALNIKPLYMLAGVAAGQAVSSYKQYAHFGGGSTTRSHAYLLLPLLLLYMASLVSTAAGVAAAVIAAATDSSGSDHEVATDLHAEQLNAEQLRGQHPVPITAADHCHMEIQIQEALAEDLLMDTMDGEESDMVGSDVDSEDDDMDVEDSDEDASSRDNATPPPRSAAGGVAAIAARATRAVRNASARIMSFSIMGCNHEARKVKGGAVLAPQTSLINGDPAALISKSDKQKAEVQSRRNKSRESQQTFTFLENLLVKETVIGSSASRCNATRLRINNTYENAVGVDGPINLDINSYREETSTVKGVTVFGNRAPTTGAWFLITSVDPIMPAKGLARTVTAPSTGSERNDNGMASNVRTPTRTELLSLSDVLKRAEPEQGVMPLWEAWGIFLLQRACLVFEVMLVLHTYLTDSKVKKKSGSRLDANEWVRKGKYLRRNQPQLHSDGKRTHGIVRAIADSVTCDRLLPPTQHRYSHLDTSRSYLSLCWPGLTQQTISTLELERHPGKTASNVTPVNSVIKILSTAAVLGRLPTCASGAVMLTQDELELATSRIHATTVADHRQPFGVLETLAPPSHPSLPPALEALVCTEAGGKCAPACIFNSTPIARMEMWFLSADTNSGEAVRSPAAYNNLMSEAQFCRHTVRSMLKNSIECMYRGTASRSVTNCPYDKFEAIIIFDHGAFRGAKLKNIAGRLVAWF</sequence>
<feature type="transmembrane region" description="Helical" evidence="2">
    <location>
        <begin position="187"/>
        <end position="209"/>
    </location>
</feature>
<reference evidence="3" key="1">
    <citation type="submission" date="2021-02" db="EMBL/GenBank/DDBJ databases">
        <title>First Annotated Genome of the Yellow-green Alga Tribonema minus.</title>
        <authorList>
            <person name="Mahan K.M."/>
        </authorList>
    </citation>
    <scope>NUCLEOTIDE SEQUENCE</scope>
    <source>
        <strain evidence="3">UTEX B ZZ1240</strain>
    </source>
</reference>
<keyword evidence="2" id="KW-0472">Membrane</keyword>
<evidence type="ECO:0000313" key="4">
    <source>
        <dbReference type="Proteomes" id="UP000664859"/>
    </source>
</evidence>
<feature type="compositionally biased region" description="Acidic residues" evidence="1">
    <location>
        <begin position="269"/>
        <end position="293"/>
    </location>
</feature>
<keyword evidence="2" id="KW-1133">Transmembrane helix</keyword>
<evidence type="ECO:0000256" key="1">
    <source>
        <dbReference type="SAM" id="MobiDB-lite"/>
    </source>
</evidence>
<feature type="transmembrane region" description="Helical" evidence="2">
    <location>
        <begin position="14"/>
        <end position="38"/>
    </location>
</feature>
<gene>
    <name evidence="3" type="ORF">JKP88DRAFT_248671</name>
</gene>
<dbReference type="Proteomes" id="UP000664859">
    <property type="component" value="Unassembled WGS sequence"/>
</dbReference>
<name>A0A835YVB5_9STRA</name>
<feature type="region of interest" description="Disordered" evidence="1">
    <location>
        <begin position="269"/>
        <end position="311"/>
    </location>
</feature>
<organism evidence="3 4">
    <name type="scientific">Tribonema minus</name>
    <dbReference type="NCBI Taxonomy" id="303371"/>
    <lineage>
        <taxon>Eukaryota</taxon>
        <taxon>Sar</taxon>
        <taxon>Stramenopiles</taxon>
        <taxon>Ochrophyta</taxon>
        <taxon>PX clade</taxon>
        <taxon>Xanthophyceae</taxon>
        <taxon>Tribonematales</taxon>
        <taxon>Tribonemataceae</taxon>
        <taxon>Tribonema</taxon>
    </lineage>
</organism>
<dbReference type="AlphaFoldDB" id="A0A835YVB5"/>
<evidence type="ECO:0000256" key="2">
    <source>
        <dbReference type="SAM" id="Phobius"/>
    </source>
</evidence>
<dbReference type="EMBL" id="JAFCMP010000522">
    <property type="protein sequence ID" value="KAG5177784.1"/>
    <property type="molecule type" value="Genomic_DNA"/>
</dbReference>
<feature type="compositionally biased region" description="Basic and acidic residues" evidence="1">
    <location>
        <begin position="367"/>
        <end position="377"/>
    </location>
</feature>
<keyword evidence="2" id="KW-0812">Transmembrane</keyword>
<comment type="caution">
    <text evidence="3">The sequence shown here is derived from an EMBL/GenBank/DDBJ whole genome shotgun (WGS) entry which is preliminary data.</text>
</comment>
<evidence type="ECO:0000313" key="3">
    <source>
        <dbReference type="EMBL" id="KAG5177784.1"/>
    </source>
</evidence>
<keyword evidence="4" id="KW-1185">Reference proteome</keyword>
<protein>
    <submittedName>
        <fullName evidence="3">Uncharacterized protein</fullName>
    </submittedName>
</protein>
<accession>A0A835YVB5</accession>